<dbReference type="PIRSF" id="PIRSF037004">
    <property type="entry name" value="UCP037004"/>
    <property type="match status" value="1"/>
</dbReference>
<dbReference type="InterPro" id="IPR007553">
    <property type="entry name" value="2-thiour_desulf"/>
</dbReference>
<dbReference type="AlphaFoldDB" id="Q0VRI6"/>
<organism evidence="2 3">
    <name type="scientific">Alcanivorax borkumensis (strain ATCC 700651 / DSM 11573 / NCIMB 13689 / SK2)</name>
    <dbReference type="NCBI Taxonomy" id="393595"/>
    <lineage>
        <taxon>Bacteria</taxon>
        <taxon>Pseudomonadati</taxon>
        <taxon>Pseudomonadota</taxon>
        <taxon>Gammaproteobacteria</taxon>
        <taxon>Oceanospirillales</taxon>
        <taxon>Alcanivoracaceae</taxon>
        <taxon>Alcanivorax</taxon>
    </lineage>
</organism>
<proteinExistence type="predicted"/>
<protein>
    <recommendedName>
        <fullName evidence="1">DUF1722 domain-containing protein</fullName>
    </recommendedName>
</protein>
<dbReference type="EMBL" id="AM286690">
    <property type="protein sequence ID" value="CAL16212.1"/>
    <property type="molecule type" value="Genomic_DNA"/>
</dbReference>
<dbReference type="PANTHER" id="PTHR30087">
    <property type="entry name" value="INNER MEMBRANE PROTEIN"/>
    <property type="match status" value="1"/>
</dbReference>
<reference evidence="2 3" key="1">
    <citation type="journal article" date="2006" name="Nat. Biotechnol.">
        <title>Genome sequence of the ubiquitous hydrocarbon-degrading marine bacterium Alcanivorax borkumensis.</title>
        <authorList>
            <person name="Schneiker S."/>
            <person name="Martins dos Santos V.A.P."/>
            <person name="Bartels D."/>
            <person name="Bekel T."/>
            <person name="Brecht M."/>
            <person name="Buhrmester J."/>
            <person name="Chernikova T.N."/>
            <person name="Denaro R."/>
            <person name="Ferrer M."/>
            <person name="Gertler C."/>
            <person name="Goesmann A."/>
            <person name="Golyshina O.V."/>
            <person name="Kaminski F."/>
            <person name="Khachane A.N."/>
            <person name="Lang S."/>
            <person name="Linke B."/>
            <person name="McHardy A.C."/>
            <person name="Meyer F."/>
            <person name="Nechitaylo T."/>
            <person name="Puehler A."/>
            <person name="Regenhardt D."/>
            <person name="Rupp O."/>
            <person name="Sabirova J.S."/>
            <person name="Selbitschka W."/>
            <person name="Yakimov M.M."/>
            <person name="Timmis K.N."/>
            <person name="Vorhoelter F.-J."/>
            <person name="Weidner S."/>
            <person name="Kaiser O."/>
            <person name="Golyshin P.N."/>
        </authorList>
    </citation>
    <scope>NUCLEOTIDE SEQUENCE [LARGE SCALE GENOMIC DNA]</scope>
    <source>
        <strain evidence="3">ATCC 700651 / DSM 11573 / NCIMB 13689 / SK2</strain>
    </source>
</reference>
<dbReference type="eggNOG" id="COG1683">
    <property type="taxonomic scope" value="Bacteria"/>
</dbReference>
<dbReference type="InterPro" id="IPR013560">
    <property type="entry name" value="DUF1722"/>
</dbReference>
<dbReference type="Proteomes" id="UP000008871">
    <property type="component" value="Chromosome"/>
</dbReference>
<dbReference type="HOGENOM" id="CLU_076318_0_0_6"/>
<dbReference type="Pfam" id="PF04463">
    <property type="entry name" value="2-thiour_desulf"/>
    <property type="match status" value="1"/>
</dbReference>
<dbReference type="eggNOG" id="COG3272">
    <property type="taxonomic scope" value="Bacteria"/>
</dbReference>
<dbReference type="Pfam" id="PF08349">
    <property type="entry name" value="DUF1722"/>
    <property type="match status" value="1"/>
</dbReference>
<keyword evidence="3" id="KW-1185">Reference proteome</keyword>
<name>Q0VRI6_ALCBS</name>
<dbReference type="KEGG" id="abo:ABO_0764"/>
<feature type="domain" description="DUF1722" evidence="1">
    <location>
        <begin position="214"/>
        <end position="330"/>
    </location>
</feature>
<accession>Q0VRI6</accession>
<dbReference type="InterPro" id="IPR017087">
    <property type="entry name" value="UCP037004"/>
</dbReference>
<evidence type="ECO:0000313" key="2">
    <source>
        <dbReference type="EMBL" id="CAL16212.1"/>
    </source>
</evidence>
<dbReference type="PANTHER" id="PTHR30087:SF0">
    <property type="entry name" value="INNER MEMBRANE PROTEIN"/>
    <property type="match status" value="1"/>
</dbReference>
<dbReference type="STRING" id="393595.ABO_0764"/>
<dbReference type="RefSeq" id="WP_011588048.1">
    <property type="nucleotide sequence ID" value="NC_008260.1"/>
</dbReference>
<evidence type="ECO:0000259" key="1">
    <source>
        <dbReference type="Pfam" id="PF08349"/>
    </source>
</evidence>
<sequence length="339" mass="38307">MDAVKSEKKDILARIPVGISACLLGLEVRHDKGHKHSRYCTEVLSQYFEFRSQCPEMGAGMSAPRKAMHLVDDGEKHPVNNDAGEGSEAPLRLLTTDGKRDCTGMMMDFIDRTLPSLAPLRGYILMAKSPSCGMERIRVYNEAGNVQRRDASGLFAAALARRYPLMPLEEEGRLNDAALRENFIERVFLYDDWCQMMEQGLTAKKLIVFHSRHKFQLLAHCQKTYREVGPMLADLQARPLQDIAGDYIHAVMSAMKKRVSRGAHVNTLQHLAGFLRQDLGGDDRALINEQIDAYLREEVPLVVPMTLLRGALRKTDQPYLAQQRYLSPYPDPLGLRNRV</sequence>
<gene>
    <name evidence="2" type="ordered locus">ABO_0764</name>
</gene>
<evidence type="ECO:0000313" key="3">
    <source>
        <dbReference type="Proteomes" id="UP000008871"/>
    </source>
</evidence>